<evidence type="ECO:0000256" key="2">
    <source>
        <dbReference type="SAM" id="MobiDB-lite"/>
    </source>
</evidence>
<evidence type="ECO:0000256" key="1">
    <source>
        <dbReference type="ARBA" id="ARBA00009042"/>
    </source>
</evidence>
<accession>A0A9P8L917</accession>
<organism evidence="3 4">
    <name type="scientific">Trichoglossum hirsutum</name>
    <dbReference type="NCBI Taxonomy" id="265104"/>
    <lineage>
        <taxon>Eukaryota</taxon>
        <taxon>Fungi</taxon>
        <taxon>Dikarya</taxon>
        <taxon>Ascomycota</taxon>
        <taxon>Pezizomycotina</taxon>
        <taxon>Geoglossomycetes</taxon>
        <taxon>Geoglossales</taxon>
        <taxon>Geoglossaceae</taxon>
        <taxon>Trichoglossum</taxon>
    </lineage>
</organism>
<dbReference type="SUPFAM" id="SSF89372">
    <property type="entry name" value="Fucose-specific lectin"/>
    <property type="match status" value="1"/>
</dbReference>
<evidence type="ECO:0000313" key="4">
    <source>
        <dbReference type="Proteomes" id="UP000750711"/>
    </source>
</evidence>
<gene>
    <name evidence="3" type="ORF">GP486_005503</name>
</gene>
<dbReference type="Gene3D" id="2.120.10.70">
    <property type="entry name" value="Fucose-specific lectin"/>
    <property type="match status" value="1"/>
</dbReference>
<comment type="caution">
    <text evidence="3">The sequence shown here is derived from an EMBL/GenBank/DDBJ whole genome shotgun (WGS) entry which is preliminary data.</text>
</comment>
<comment type="similarity">
    <text evidence="1">Belongs to the fungal fucose-specific lectin family.</text>
</comment>
<dbReference type="Proteomes" id="UP000750711">
    <property type="component" value="Unassembled WGS sequence"/>
</dbReference>
<sequence length="372" mass="40325">MDFTNFSAIEFNIGNKRHLRLYYQTKDKVIRESSFEAGIGWFIRGDGVVAKNAKENSPITATRWISNNTVHCPGTYTSSGTTWQPASPLRINKVISVSADSYLAIACPGQDDKTLRLFYQEESAGNPIREVKFKKGTTTWTLQSTKISDAIAKTSFSIVSAGKTGNVRIYFEDTNHMLRVSLWSAEGGQWLPSKTIEDHELVPNAPISAVCWYAGQTTDIEELRIRVYTILKSQPTVRGINELARNGEDWDDPRCIGVVLSGDPHKSALTACRDKSTDSSDPISIFYQPHPKIIDVILPGAHHDIVCETKPKGIPISFGSHSSAGDASTAGNTGGSTGGRATTGPSGAAAVSEADIQQLNSIVNDLRGALPP</sequence>
<protein>
    <recommendedName>
        <fullName evidence="5">Fucose-specific lectin</fullName>
    </recommendedName>
</protein>
<feature type="compositionally biased region" description="Low complexity" evidence="2">
    <location>
        <begin position="339"/>
        <end position="350"/>
    </location>
</feature>
<dbReference type="AlphaFoldDB" id="A0A9P8L917"/>
<evidence type="ECO:0000313" key="3">
    <source>
        <dbReference type="EMBL" id="KAH0556711.1"/>
    </source>
</evidence>
<dbReference type="InterPro" id="IPR012475">
    <property type="entry name" value="Fungal_lectin"/>
</dbReference>
<feature type="compositionally biased region" description="Low complexity" evidence="2">
    <location>
        <begin position="322"/>
        <end position="331"/>
    </location>
</feature>
<keyword evidence="4" id="KW-1185">Reference proteome</keyword>
<name>A0A9P8L917_9PEZI</name>
<feature type="region of interest" description="Disordered" evidence="2">
    <location>
        <begin position="317"/>
        <end position="351"/>
    </location>
</feature>
<dbReference type="EMBL" id="JAGHQM010001038">
    <property type="protein sequence ID" value="KAH0556711.1"/>
    <property type="molecule type" value="Genomic_DNA"/>
</dbReference>
<proteinExistence type="inferred from homology"/>
<evidence type="ECO:0008006" key="5">
    <source>
        <dbReference type="Google" id="ProtNLM"/>
    </source>
</evidence>
<dbReference type="Pfam" id="PF07938">
    <property type="entry name" value="Fungal_lectin"/>
    <property type="match status" value="1"/>
</dbReference>
<reference evidence="3" key="1">
    <citation type="submission" date="2021-03" db="EMBL/GenBank/DDBJ databases">
        <title>Comparative genomics and phylogenomic investigation of the class Geoglossomycetes provide insights into ecological specialization and systematics.</title>
        <authorList>
            <person name="Melie T."/>
            <person name="Pirro S."/>
            <person name="Miller A.N."/>
            <person name="Quandt A."/>
        </authorList>
    </citation>
    <scope>NUCLEOTIDE SEQUENCE</scope>
    <source>
        <strain evidence="3">CAQ_001_2017</strain>
    </source>
</reference>